<dbReference type="EMBL" id="FOTB01000004">
    <property type="protein sequence ID" value="SFK85077.1"/>
    <property type="molecule type" value="Genomic_DNA"/>
</dbReference>
<evidence type="ECO:0000313" key="2">
    <source>
        <dbReference type="EMBL" id="AKG73131.1"/>
    </source>
</evidence>
<evidence type="ECO:0000259" key="1">
    <source>
        <dbReference type="Pfam" id="PF07615"/>
    </source>
</evidence>
<name>A0A0F7HJB9_9STAP</name>
<dbReference type="EMBL" id="CP011366">
    <property type="protein sequence ID" value="AKG73131.1"/>
    <property type="molecule type" value="Genomic_DNA"/>
</dbReference>
<feature type="domain" description="Thiamin/hydroxymethyl pyrimidine-binding YkoF putative" evidence="1">
    <location>
        <begin position="8"/>
        <end position="85"/>
    </location>
</feature>
<proteinExistence type="predicted"/>
<sequence length="193" mass="20613">MTTEKRAADAQFTLFPMSDGFVDIILGALDEVDTSNVEMKTDNVNTEVRGTIEDIFDVMQAIFLHAAKTGEHVALSGTTAVGCPGGKSEKIQTASDKLALNRETSAKVEQKAGAKFSLYPLGDADYMKKIEAQIDLSTNSGVEVTPAQGATRLDGDVKEIFSILENCFANVSKVVSHTAMAFTVSANSPSEKK</sequence>
<dbReference type="AlphaFoldDB" id="A0A0F7HJB9"/>
<dbReference type="InterPro" id="IPR029756">
    <property type="entry name" value="MTH1187/YkoF-like"/>
</dbReference>
<evidence type="ECO:0000313" key="5">
    <source>
        <dbReference type="Proteomes" id="UP000183090"/>
    </source>
</evidence>
<dbReference type="Gene3D" id="3.30.70.930">
    <property type="match status" value="2"/>
</dbReference>
<organism evidence="3 5">
    <name type="scientific">Salinicoccus halodurans</name>
    <dbReference type="NCBI Taxonomy" id="407035"/>
    <lineage>
        <taxon>Bacteria</taxon>
        <taxon>Bacillati</taxon>
        <taxon>Bacillota</taxon>
        <taxon>Bacilli</taxon>
        <taxon>Bacillales</taxon>
        <taxon>Staphylococcaceae</taxon>
        <taxon>Salinicoccus</taxon>
    </lineage>
</organism>
<keyword evidence="4" id="KW-1185">Reference proteome</keyword>
<evidence type="ECO:0000313" key="3">
    <source>
        <dbReference type="EMBL" id="SFK85077.1"/>
    </source>
</evidence>
<dbReference type="Pfam" id="PF07615">
    <property type="entry name" value="Ykof"/>
    <property type="match status" value="2"/>
</dbReference>
<reference evidence="4" key="2">
    <citation type="submission" date="2015-04" db="EMBL/GenBank/DDBJ databases">
        <title>Complete genome sequence of Salinicoccus halodurans strain H3B36, isolated from the Qaidam basin of China.</title>
        <authorList>
            <person name="Ma Y."/>
            <person name="Jiang K."/>
            <person name="Xue Y."/>
        </authorList>
    </citation>
    <scope>NUCLEOTIDE SEQUENCE [LARGE SCALE GENOMIC DNA]</scope>
    <source>
        <strain evidence="4">H3B36</strain>
    </source>
</reference>
<dbReference type="KEGG" id="shv:AAT16_02205"/>
<accession>A0A0F7HJB9</accession>
<dbReference type="InterPro" id="IPR011522">
    <property type="entry name" value="Thiamin/HMP-bd_put_YkoF"/>
</dbReference>
<reference evidence="2 4" key="1">
    <citation type="journal article" date="2015" name="Int. J. Syst. Evol. Microbiol.">
        <title>Complete genome sequence of Salinicoccus halodurans H3B36, isolated from the Qaidam Basin in China.</title>
        <authorList>
            <person name="Jiang K."/>
            <person name="Xue Y."/>
            <person name="Ma Y."/>
        </authorList>
    </citation>
    <scope>NUCLEOTIDE SEQUENCE [LARGE SCALE GENOMIC DNA]</scope>
    <source>
        <strain evidence="2 4">H3B36</strain>
    </source>
</reference>
<evidence type="ECO:0000313" key="4">
    <source>
        <dbReference type="Proteomes" id="UP000034029"/>
    </source>
</evidence>
<feature type="domain" description="Thiamin/hydroxymethyl pyrimidine-binding YkoF putative" evidence="1">
    <location>
        <begin position="112"/>
        <end position="191"/>
    </location>
</feature>
<gene>
    <name evidence="2" type="ORF">AAT16_02205</name>
    <name evidence="3" type="ORF">SAMN05216235_2084</name>
</gene>
<dbReference type="RefSeq" id="WP_046789323.1">
    <property type="nucleotide sequence ID" value="NZ_CP011366.1"/>
</dbReference>
<reference evidence="3 5" key="3">
    <citation type="submission" date="2016-10" db="EMBL/GenBank/DDBJ databases">
        <authorList>
            <person name="Varghese N."/>
            <person name="Submissions S."/>
        </authorList>
    </citation>
    <scope>NUCLEOTIDE SEQUENCE [LARGE SCALE GENOMIC DNA]</scope>
    <source>
        <strain evidence="3 5">CGMCC 1.6501</strain>
    </source>
</reference>
<dbReference type="SUPFAM" id="SSF89957">
    <property type="entry name" value="MTH1187/YkoF-like"/>
    <property type="match status" value="1"/>
</dbReference>
<dbReference type="Proteomes" id="UP000034029">
    <property type="component" value="Chromosome"/>
</dbReference>
<protein>
    <submittedName>
        <fullName evidence="2">Thiamine-binding protein</fullName>
    </submittedName>
    <submittedName>
        <fullName evidence="3">YKOF-related Family</fullName>
    </submittedName>
</protein>
<dbReference type="OrthoDB" id="7767286at2"/>
<dbReference type="Proteomes" id="UP000183090">
    <property type="component" value="Unassembled WGS sequence"/>
</dbReference>